<dbReference type="Pfam" id="PF13715">
    <property type="entry name" value="CarbopepD_reg_2"/>
    <property type="match status" value="1"/>
</dbReference>
<keyword evidence="15" id="KW-1185">Reference proteome</keyword>
<keyword evidence="14" id="KW-0378">Hydrolase</keyword>
<dbReference type="GO" id="GO:0009279">
    <property type="term" value="C:cell outer membrane"/>
    <property type="evidence" value="ECO:0007669"/>
    <property type="project" value="UniProtKB-SubCell"/>
</dbReference>
<dbReference type="GO" id="GO:0015344">
    <property type="term" value="F:siderophore uptake transmembrane transporter activity"/>
    <property type="evidence" value="ECO:0007669"/>
    <property type="project" value="TreeGrafter"/>
</dbReference>
<dbReference type="Pfam" id="PF07715">
    <property type="entry name" value="Plug"/>
    <property type="match status" value="1"/>
</dbReference>
<dbReference type="PANTHER" id="PTHR30069:SF29">
    <property type="entry name" value="HEMOGLOBIN AND HEMOGLOBIN-HAPTOGLOBIN-BINDING PROTEIN 1-RELATED"/>
    <property type="match status" value="1"/>
</dbReference>
<evidence type="ECO:0000256" key="2">
    <source>
        <dbReference type="ARBA" id="ARBA00022448"/>
    </source>
</evidence>
<dbReference type="Gene3D" id="2.40.170.20">
    <property type="entry name" value="TonB-dependent receptor, beta-barrel domain"/>
    <property type="match status" value="1"/>
</dbReference>
<dbReference type="Proteomes" id="UP000598820">
    <property type="component" value="Unassembled WGS sequence"/>
</dbReference>
<dbReference type="GO" id="GO:0044718">
    <property type="term" value="P:siderophore transmembrane transport"/>
    <property type="evidence" value="ECO:0007669"/>
    <property type="project" value="TreeGrafter"/>
</dbReference>
<dbReference type="RefSeq" id="WP_190888302.1">
    <property type="nucleotide sequence ID" value="NZ_JACWZY010000015.1"/>
</dbReference>
<evidence type="ECO:0000259" key="12">
    <source>
        <dbReference type="Pfam" id="PF00593"/>
    </source>
</evidence>
<dbReference type="SUPFAM" id="SSF49464">
    <property type="entry name" value="Carboxypeptidase regulatory domain-like"/>
    <property type="match status" value="1"/>
</dbReference>
<keyword evidence="14" id="KW-0645">Protease</keyword>
<evidence type="ECO:0000256" key="4">
    <source>
        <dbReference type="ARBA" id="ARBA00022692"/>
    </source>
</evidence>
<dbReference type="Gene3D" id="2.170.130.10">
    <property type="entry name" value="TonB-dependent receptor, plug domain"/>
    <property type="match status" value="1"/>
</dbReference>
<evidence type="ECO:0000256" key="5">
    <source>
        <dbReference type="ARBA" id="ARBA00022729"/>
    </source>
</evidence>
<dbReference type="InterPro" id="IPR037066">
    <property type="entry name" value="Plug_dom_sf"/>
</dbReference>
<evidence type="ECO:0000313" key="15">
    <source>
        <dbReference type="Proteomes" id="UP000598820"/>
    </source>
</evidence>
<keyword evidence="5 11" id="KW-0732">Signal</keyword>
<accession>A0A926XXF5</accession>
<keyword evidence="14" id="KW-0121">Carboxypeptidase</keyword>
<name>A0A926XXF5_9BACT</name>
<keyword evidence="2" id="KW-0813">Transport</keyword>
<evidence type="ECO:0000259" key="13">
    <source>
        <dbReference type="Pfam" id="PF07715"/>
    </source>
</evidence>
<comment type="caution">
    <text evidence="14">The sequence shown here is derived from an EMBL/GenBank/DDBJ whole genome shotgun (WGS) entry which is preliminary data.</text>
</comment>
<keyword evidence="7 10" id="KW-0472">Membrane</keyword>
<keyword evidence="3" id="KW-1134">Transmembrane beta strand</keyword>
<dbReference type="SUPFAM" id="SSF56935">
    <property type="entry name" value="Porins"/>
    <property type="match status" value="1"/>
</dbReference>
<gene>
    <name evidence="14" type="ORF">IC229_17480</name>
</gene>
<dbReference type="EMBL" id="JACWZY010000015">
    <property type="protein sequence ID" value="MBD2702444.1"/>
    <property type="molecule type" value="Genomic_DNA"/>
</dbReference>
<evidence type="ECO:0000256" key="1">
    <source>
        <dbReference type="ARBA" id="ARBA00004571"/>
    </source>
</evidence>
<evidence type="ECO:0000256" key="7">
    <source>
        <dbReference type="ARBA" id="ARBA00023136"/>
    </source>
</evidence>
<dbReference type="InterPro" id="IPR012910">
    <property type="entry name" value="Plug_dom"/>
</dbReference>
<dbReference type="InterPro" id="IPR039426">
    <property type="entry name" value="TonB-dep_rcpt-like"/>
</dbReference>
<comment type="similarity">
    <text evidence="10">Belongs to the TonB-dependent receptor family.</text>
</comment>
<feature type="signal peptide" evidence="11">
    <location>
        <begin position="1"/>
        <end position="20"/>
    </location>
</feature>
<evidence type="ECO:0000256" key="3">
    <source>
        <dbReference type="ARBA" id="ARBA00022452"/>
    </source>
</evidence>
<evidence type="ECO:0000256" key="11">
    <source>
        <dbReference type="SAM" id="SignalP"/>
    </source>
</evidence>
<dbReference type="AlphaFoldDB" id="A0A926XXF5"/>
<dbReference type="InterPro" id="IPR036942">
    <property type="entry name" value="Beta-barrel_TonB_sf"/>
</dbReference>
<feature type="domain" description="TonB-dependent receptor-like beta-barrel" evidence="12">
    <location>
        <begin position="380"/>
        <end position="923"/>
    </location>
</feature>
<evidence type="ECO:0000313" key="14">
    <source>
        <dbReference type="EMBL" id="MBD2702444.1"/>
    </source>
</evidence>
<organism evidence="14 15">
    <name type="scientific">Spirosoma profusum</name>
    <dbReference type="NCBI Taxonomy" id="2771354"/>
    <lineage>
        <taxon>Bacteria</taxon>
        <taxon>Pseudomonadati</taxon>
        <taxon>Bacteroidota</taxon>
        <taxon>Cytophagia</taxon>
        <taxon>Cytophagales</taxon>
        <taxon>Cytophagaceae</taxon>
        <taxon>Spirosoma</taxon>
    </lineage>
</organism>
<proteinExistence type="inferred from homology"/>
<dbReference type="Pfam" id="PF00593">
    <property type="entry name" value="TonB_dep_Rec_b-barrel"/>
    <property type="match status" value="1"/>
</dbReference>
<comment type="subcellular location">
    <subcellularLocation>
        <location evidence="1">Cell outer membrane</location>
        <topology evidence="1">Multi-pass membrane protein</topology>
    </subcellularLocation>
</comment>
<dbReference type="GO" id="GO:0004180">
    <property type="term" value="F:carboxypeptidase activity"/>
    <property type="evidence" value="ECO:0007669"/>
    <property type="project" value="UniProtKB-KW"/>
</dbReference>
<dbReference type="Gene3D" id="2.60.40.1120">
    <property type="entry name" value="Carboxypeptidase-like, regulatory domain"/>
    <property type="match status" value="1"/>
</dbReference>
<dbReference type="PANTHER" id="PTHR30069">
    <property type="entry name" value="TONB-DEPENDENT OUTER MEMBRANE RECEPTOR"/>
    <property type="match status" value="1"/>
</dbReference>
<reference evidence="14" key="1">
    <citation type="submission" date="2020-09" db="EMBL/GenBank/DDBJ databases">
        <authorList>
            <person name="Kim M.K."/>
        </authorList>
    </citation>
    <scope>NUCLEOTIDE SEQUENCE</scope>
    <source>
        <strain evidence="14">BT702</strain>
    </source>
</reference>
<keyword evidence="6 10" id="KW-0798">TonB box</keyword>
<keyword evidence="8" id="KW-0675">Receptor</keyword>
<dbReference type="InterPro" id="IPR000531">
    <property type="entry name" value="Beta-barrel_TonB"/>
</dbReference>
<keyword evidence="4" id="KW-0812">Transmembrane</keyword>
<evidence type="ECO:0000256" key="9">
    <source>
        <dbReference type="ARBA" id="ARBA00023237"/>
    </source>
</evidence>
<sequence>MKKLILFFAFFLLATSLAQAQANLAGIVTDANEQPLAGVTILVKGTNTGTTTGTDGRFTLQAPGEVPLTVSASFVGYERKDVAVVGSNFRNIVVRLNKEPILTDEFVTAASRIPEEIQRASVSVEKLSTRQFQQSPAYSPFDALQNVKGVDVLTQSITFKSINLRGFGANNNNRFLQLTDGMDNRSPGLGFGFGNVAGISDLDVADIELIPGASSALYGPDALQGLMLTSSKNPFTYRGLSVQLKGGVNNVAKAGMSPKPFGDVAIRYARQFGTRFALKVNFQRFMGTDFIADDYNDRSTRARANFFATDPARGGQATSIGYQRNNNPNTNFQYDGVNVYGDDINSGGAFTFPANYANLPLQNRLVTRTGYTELDVVGNDGKVFNNRANVSLHYKLPGDMEASLGWYYGNGNFIRTASYREYFPNYQRHQFKAELKGKHFFLRAYTTQQQAEAWSIGQTATAINNSWKSIGQWATEFGLAFIENKVSVGESRLTADRNRYLPGTSRFNAVRDAFANTYNTDTLAGFQGARGTRFRDNSTLWHYEGMYNLTDIVQVAEVIVGGSVRHYGLNTGGTAITLKSDGSEYTINEYGAYVQASKELRISSTVTVKPTLALRYDKNQYLSGGFTPRASAVASLGTHHFRASWQTAFRNPAPGQLFLVPAAGRSGEVGGLAIASAAADLTRRPAYLESDVRDFATKLITEAQLRSRAFQPTTFTTEKIQTWEVGYKSQIQNRLFIDAFYFHSKYTHFIAAQTYYQFNSGQVSDFATNAFRTLQINANSQNELFVDGVCVGLDYSIGHGFILSGNYVHQVGSITLRDAQGNVVNDNAGQPIIKRKMSNPEVVQKGRNFFNTPENRYNLSLANSRITDRLGATLSYRWTGTMWYEQGITAGDVWLPSWSTVDAQVSYKLPQFKSVVKVGGTNLLNNYYVQGYGLARIGGMYYVSVTFDELM</sequence>
<dbReference type="InterPro" id="IPR008969">
    <property type="entry name" value="CarboxyPept-like_regulatory"/>
</dbReference>
<evidence type="ECO:0000256" key="8">
    <source>
        <dbReference type="ARBA" id="ARBA00023170"/>
    </source>
</evidence>
<feature type="chain" id="PRO_5037228264" evidence="11">
    <location>
        <begin position="21"/>
        <end position="951"/>
    </location>
</feature>
<feature type="domain" description="TonB-dependent receptor plug" evidence="13">
    <location>
        <begin position="118"/>
        <end position="225"/>
    </location>
</feature>
<protein>
    <submittedName>
        <fullName evidence="14">Carboxypeptidase-like regulatory domain-containing protein</fullName>
    </submittedName>
</protein>
<evidence type="ECO:0000256" key="6">
    <source>
        <dbReference type="ARBA" id="ARBA00023077"/>
    </source>
</evidence>
<evidence type="ECO:0000256" key="10">
    <source>
        <dbReference type="RuleBase" id="RU003357"/>
    </source>
</evidence>
<keyword evidence="9" id="KW-0998">Cell outer membrane</keyword>